<dbReference type="RefSeq" id="WP_338284526.1">
    <property type="nucleotide sequence ID" value="NZ_AP028947.1"/>
</dbReference>
<evidence type="ECO:0000313" key="1">
    <source>
        <dbReference type="EMBL" id="BET27290.1"/>
    </source>
</evidence>
<keyword evidence="2" id="KW-1185">Reference proteome</keyword>
<dbReference type="Proteomes" id="UP001329151">
    <property type="component" value="Chromosome"/>
</dbReference>
<organism evidence="1 2">
    <name type="scientific">Limnobacter thiooxidans</name>
    <dbReference type="NCBI Taxonomy" id="131080"/>
    <lineage>
        <taxon>Bacteria</taxon>
        <taxon>Pseudomonadati</taxon>
        <taxon>Pseudomonadota</taxon>
        <taxon>Betaproteobacteria</taxon>
        <taxon>Burkholderiales</taxon>
        <taxon>Burkholderiaceae</taxon>
        <taxon>Limnobacter</taxon>
    </lineage>
</organism>
<dbReference type="PROSITE" id="PS51257">
    <property type="entry name" value="PROKAR_LIPOPROTEIN"/>
    <property type="match status" value="1"/>
</dbReference>
<dbReference type="EMBL" id="AP028947">
    <property type="protein sequence ID" value="BET27290.1"/>
    <property type="molecule type" value="Genomic_DNA"/>
</dbReference>
<gene>
    <name evidence="1" type="ORF">RGQ30_27910</name>
</gene>
<sequence length="322" mass="35595">MKSIRNMWLKLQRRATYALSMSVSGASCRWVYGEIDRQRSLSFKSILASGGEDLAGLPSQDALIPSAPLEQAIQGALRRLPAGAVRPQFLVFSVPSKHAYLGEISVPKDERESLIRYQIQELMELAAGSSEREAAFDWQLKAELSDGHVSLAVAGIDQRQVDEVRQACQASGLQCLGITLDSVAAMNGYLQMVPAALKQVDIRFLLHGELSRNRVRLGVFSQGVLFNESWEHSEEGFSVVQAISALERLVSTWTRDGVPDETASVRLILGGELMYAKGCELTAKRSQVLSPRLMDIPPRKELQNRWHDDVVPFGALEAMPCE</sequence>
<accession>A0AA86J8W9</accession>
<dbReference type="Gene3D" id="3.30.420.40">
    <property type="match status" value="1"/>
</dbReference>
<proteinExistence type="predicted"/>
<dbReference type="KEGG" id="lto:RGQ30_27910"/>
<protein>
    <submittedName>
        <fullName evidence="1">Uncharacterized protein</fullName>
    </submittedName>
</protein>
<name>A0AA86J8W9_9BURK</name>
<reference evidence="1 2" key="1">
    <citation type="submission" date="2023-10" db="EMBL/GenBank/DDBJ databases">
        <title>Complete Genome Sequence of Limnobacter thiooxidans CS-K2T, Isolated from freshwater lake sediments in Bavaria, Germany.</title>
        <authorList>
            <person name="Naruki M."/>
            <person name="Watanabe A."/>
            <person name="Warashina T."/>
            <person name="Morita T."/>
            <person name="Arakawa K."/>
        </authorList>
    </citation>
    <scope>NUCLEOTIDE SEQUENCE [LARGE SCALE GENOMIC DNA]</scope>
    <source>
        <strain evidence="1 2">CS-K2</strain>
    </source>
</reference>
<evidence type="ECO:0000313" key="2">
    <source>
        <dbReference type="Proteomes" id="UP001329151"/>
    </source>
</evidence>
<dbReference type="Gene3D" id="3.30.1490.300">
    <property type="match status" value="1"/>
</dbReference>
<dbReference type="AlphaFoldDB" id="A0AA86J8W9"/>